<dbReference type="PANTHER" id="PTHR43391:SF14">
    <property type="entry name" value="DEHYDROGENASE_REDUCTASE SDR FAMILY PROTEIN 7-LIKE"/>
    <property type="match status" value="1"/>
</dbReference>
<comment type="similarity">
    <text evidence="1 4">Belongs to the short-chain dehydrogenases/reductases (SDR) family.</text>
</comment>
<dbReference type="Pfam" id="PF00106">
    <property type="entry name" value="adh_short"/>
    <property type="match status" value="1"/>
</dbReference>
<dbReference type="EMBL" id="HBIH01012918">
    <property type="protein sequence ID" value="CAE0324657.1"/>
    <property type="molecule type" value="Transcribed_RNA"/>
</dbReference>
<dbReference type="SUPFAM" id="SSF51735">
    <property type="entry name" value="NAD(P)-binding Rossmann-fold domains"/>
    <property type="match status" value="1"/>
</dbReference>
<reference evidence="5" key="1">
    <citation type="submission" date="2021-01" db="EMBL/GenBank/DDBJ databases">
        <authorList>
            <person name="Corre E."/>
            <person name="Pelletier E."/>
            <person name="Niang G."/>
            <person name="Scheremetjew M."/>
            <person name="Finn R."/>
            <person name="Kale V."/>
            <person name="Holt S."/>
            <person name="Cochrane G."/>
            <person name="Meng A."/>
            <person name="Brown T."/>
            <person name="Cohen L."/>
        </authorList>
    </citation>
    <scope>NUCLEOTIDE SEQUENCE</scope>
    <source>
        <strain evidence="5">S3</strain>
    </source>
</reference>
<dbReference type="InterPro" id="IPR036291">
    <property type="entry name" value="NAD(P)-bd_dom_sf"/>
</dbReference>
<dbReference type="PRINTS" id="PR00080">
    <property type="entry name" value="SDRFAMILY"/>
</dbReference>
<sequence length="260" mass="28484">MAGKVVVITGASSGMGKELAFRYAKRRAKIVIAARRLEELEKVKAGIVQATGNLAVLPVKCDVSDESQAEALVEATIAEYGHLDVLVLCAGISAHSNFEDFETLEPFRKVVDVNLYGCVYPTRYALPHLKMAGKGQILVLSSFSGEYGLPHRSCYSASKFAVNGFFESLRMELGDKIDITVVSPITVDTGFRNYSLIKPKKEASESKSVVSAADAVTEILMAADKRMEKHIFPYKSWIAVKYRYFAPKTFAGIVKKNASL</sequence>
<dbReference type="AlphaFoldDB" id="A0A7S3IIM9"/>
<evidence type="ECO:0000256" key="3">
    <source>
        <dbReference type="ARBA" id="ARBA00023002"/>
    </source>
</evidence>
<evidence type="ECO:0000313" key="5">
    <source>
        <dbReference type="EMBL" id="CAE0324657.1"/>
    </source>
</evidence>
<organism evidence="5">
    <name type="scientific">Strombidium inclinatum</name>
    <dbReference type="NCBI Taxonomy" id="197538"/>
    <lineage>
        <taxon>Eukaryota</taxon>
        <taxon>Sar</taxon>
        <taxon>Alveolata</taxon>
        <taxon>Ciliophora</taxon>
        <taxon>Intramacronucleata</taxon>
        <taxon>Spirotrichea</taxon>
        <taxon>Oligotrichia</taxon>
        <taxon>Strombidiidae</taxon>
        <taxon>Strombidium</taxon>
    </lineage>
</organism>
<dbReference type="GO" id="GO:0016491">
    <property type="term" value="F:oxidoreductase activity"/>
    <property type="evidence" value="ECO:0007669"/>
    <property type="project" value="UniProtKB-KW"/>
</dbReference>
<dbReference type="Gene3D" id="3.40.50.720">
    <property type="entry name" value="NAD(P)-binding Rossmann-like Domain"/>
    <property type="match status" value="1"/>
</dbReference>
<dbReference type="PRINTS" id="PR00081">
    <property type="entry name" value="GDHRDH"/>
</dbReference>
<dbReference type="GO" id="GO:0005829">
    <property type="term" value="C:cytosol"/>
    <property type="evidence" value="ECO:0007669"/>
    <property type="project" value="TreeGrafter"/>
</dbReference>
<dbReference type="PROSITE" id="PS00061">
    <property type="entry name" value="ADH_SHORT"/>
    <property type="match status" value="1"/>
</dbReference>
<evidence type="ECO:0000256" key="2">
    <source>
        <dbReference type="ARBA" id="ARBA00022857"/>
    </source>
</evidence>
<keyword evidence="3" id="KW-0560">Oxidoreductase</keyword>
<protein>
    <submittedName>
        <fullName evidence="5">Uncharacterized protein</fullName>
    </submittedName>
</protein>
<dbReference type="InterPro" id="IPR002347">
    <property type="entry name" value="SDR_fam"/>
</dbReference>
<accession>A0A7S3IIM9</accession>
<gene>
    <name evidence="5" type="ORF">SINC0208_LOCUS5279</name>
</gene>
<dbReference type="PANTHER" id="PTHR43391">
    <property type="entry name" value="RETINOL DEHYDROGENASE-RELATED"/>
    <property type="match status" value="1"/>
</dbReference>
<proteinExistence type="inferred from homology"/>
<keyword evidence="2" id="KW-0521">NADP</keyword>
<name>A0A7S3IIM9_9SPIT</name>
<dbReference type="NCBIfam" id="NF004825">
    <property type="entry name" value="PRK06181.1"/>
    <property type="match status" value="1"/>
</dbReference>
<dbReference type="InterPro" id="IPR020904">
    <property type="entry name" value="Sc_DH/Rdtase_CS"/>
</dbReference>
<evidence type="ECO:0000256" key="1">
    <source>
        <dbReference type="ARBA" id="ARBA00006484"/>
    </source>
</evidence>
<evidence type="ECO:0000256" key="4">
    <source>
        <dbReference type="RuleBase" id="RU000363"/>
    </source>
</evidence>